<dbReference type="SUPFAM" id="SSF46946">
    <property type="entry name" value="S13-like H2TH domain"/>
    <property type="match status" value="1"/>
</dbReference>
<dbReference type="GO" id="GO:0003723">
    <property type="term" value="F:RNA binding"/>
    <property type="evidence" value="ECO:0007669"/>
    <property type="project" value="InterPro"/>
</dbReference>
<protein>
    <recommendedName>
        <fullName evidence="5">Small ribosomal subunit protein uS13</fullName>
    </recommendedName>
    <alternativeName>
        <fullName evidence="6">40S ribosomal protein S18</fullName>
    </alternativeName>
</protein>
<evidence type="ECO:0000256" key="1">
    <source>
        <dbReference type="ARBA" id="ARBA00008080"/>
    </source>
</evidence>
<dbReference type="InterPro" id="IPR010979">
    <property type="entry name" value="Ribosomal_uS13-like_H2TH"/>
</dbReference>
<keyword evidence="8" id="KW-1185">Reference proteome</keyword>
<evidence type="ECO:0000313" key="7">
    <source>
        <dbReference type="EMBL" id="KAB1256197.1"/>
    </source>
</evidence>
<dbReference type="GO" id="GO:0005829">
    <property type="term" value="C:cytosol"/>
    <property type="evidence" value="ECO:0007669"/>
    <property type="project" value="TreeGrafter"/>
</dbReference>
<sequence>MTGGPAQTDRKPCAFHSTLLIYLTIDSEAQRGMEQRYAYVVLGKADTDLTKRAGELTEDEVEHVVNIMQRPRQYKIPGWFLKREGCER</sequence>
<evidence type="ECO:0000256" key="3">
    <source>
        <dbReference type="ARBA" id="ARBA00023274"/>
    </source>
</evidence>
<dbReference type="AlphaFoldDB" id="A0A5N4CBG5"/>
<keyword evidence="2 7" id="KW-0689">Ribosomal protein</keyword>
<dbReference type="GO" id="GO:0006412">
    <property type="term" value="P:translation"/>
    <property type="evidence" value="ECO:0007669"/>
    <property type="project" value="InterPro"/>
</dbReference>
<evidence type="ECO:0000256" key="5">
    <source>
        <dbReference type="ARBA" id="ARBA00035166"/>
    </source>
</evidence>
<keyword evidence="3" id="KW-0687">Ribonucleoprotein</keyword>
<dbReference type="EMBL" id="JWIN03000030">
    <property type="protein sequence ID" value="KAB1256197.1"/>
    <property type="molecule type" value="Genomic_DNA"/>
</dbReference>
<evidence type="ECO:0000256" key="2">
    <source>
        <dbReference type="ARBA" id="ARBA00022980"/>
    </source>
</evidence>
<dbReference type="GO" id="GO:0003735">
    <property type="term" value="F:structural constituent of ribosome"/>
    <property type="evidence" value="ECO:0007669"/>
    <property type="project" value="InterPro"/>
</dbReference>
<comment type="caution">
    <text evidence="7">The sequence shown here is derived from an EMBL/GenBank/DDBJ whole genome shotgun (WGS) entry which is preliminary data.</text>
</comment>
<accession>A0A5N4CBG5</accession>
<dbReference type="Pfam" id="PF00416">
    <property type="entry name" value="Ribosomal_S13"/>
    <property type="match status" value="1"/>
</dbReference>
<comment type="similarity">
    <text evidence="1">Belongs to the universal ribosomal protein uS13 family.</text>
</comment>
<dbReference type="Proteomes" id="UP000299084">
    <property type="component" value="Unassembled WGS sequence"/>
</dbReference>
<evidence type="ECO:0000313" key="8">
    <source>
        <dbReference type="Proteomes" id="UP000299084"/>
    </source>
</evidence>
<dbReference type="PANTHER" id="PTHR10871">
    <property type="entry name" value="30S RIBOSOMAL PROTEIN S13/40S RIBOSOMAL PROTEIN S18"/>
    <property type="match status" value="1"/>
</dbReference>
<dbReference type="InterPro" id="IPR001892">
    <property type="entry name" value="Ribosomal_uS13"/>
</dbReference>
<dbReference type="PANTHER" id="PTHR10871:SF3">
    <property type="entry name" value="SMALL RIBOSOMAL SUBUNIT PROTEIN US13"/>
    <property type="match status" value="1"/>
</dbReference>
<gene>
    <name evidence="7" type="ORF">Cadr_000027672</name>
</gene>
<organism evidence="7 8">
    <name type="scientific">Camelus dromedarius</name>
    <name type="common">Dromedary</name>
    <name type="synonym">Arabian camel</name>
    <dbReference type="NCBI Taxonomy" id="9838"/>
    <lineage>
        <taxon>Eukaryota</taxon>
        <taxon>Metazoa</taxon>
        <taxon>Chordata</taxon>
        <taxon>Craniata</taxon>
        <taxon>Vertebrata</taxon>
        <taxon>Euteleostomi</taxon>
        <taxon>Mammalia</taxon>
        <taxon>Eutheria</taxon>
        <taxon>Laurasiatheria</taxon>
        <taxon>Artiodactyla</taxon>
        <taxon>Tylopoda</taxon>
        <taxon>Camelidae</taxon>
        <taxon>Camelus</taxon>
    </lineage>
</organism>
<comment type="subunit">
    <text evidence="4">Component of the small ribosomal subunit.</text>
</comment>
<dbReference type="GO" id="GO:0015935">
    <property type="term" value="C:small ribosomal subunit"/>
    <property type="evidence" value="ECO:0007669"/>
    <property type="project" value="TreeGrafter"/>
</dbReference>
<reference evidence="7 8" key="1">
    <citation type="journal article" date="2019" name="Mol. Ecol. Resour.">
        <title>Improving Illumina assemblies with Hi-C and long reads: an example with the North African dromedary.</title>
        <authorList>
            <person name="Elbers J.P."/>
            <person name="Rogers M.F."/>
            <person name="Perelman P.L."/>
            <person name="Proskuryakova A.A."/>
            <person name="Serdyukova N.A."/>
            <person name="Johnson W.E."/>
            <person name="Horin P."/>
            <person name="Corander J."/>
            <person name="Murphy D."/>
            <person name="Burger P.A."/>
        </authorList>
    </citation>
    <scope>NUCLEOTIDE SEQUENCE [LARGE SCALE GENOMIC DNA]</scope>
    <source>
        <strain evidence="7">Drom800</strain>
        <tissue evidence="7">Blood</tissue>
    </source>
</reference>
<evidence type="ECO:0000256" key="4">
    <source>
        <dbReference type="ARBA" id="ARBA00035021"/>
    </source>
</evidence>
<dbReference type="Gene3D" id="1.10.8.50">
    <property type="match status" value="1"/>
</dbReference>
<name>A0A5N4CBG5_CAMDR</name>
<evidence type="ECO:0000256" key="6">
    <source>
        <dbReference type="ARBA" id="ARBA00035468"/>
    </source>
</evidence>
<proteinExistence type="inferred from homology"/>